<dbReference type="Proteomes" id="UP000020202">
    <property type="component" value="Unassembled WGS sequence"/>
</dbReference>
<comment type="caution">
    <text evidence="1">The sequence shown here is derived from an EMBL/GenBank/DDBJ whole genome shotgun (WGS) entry which is preliminary data.</text>
</comment>
<protein>
    <submittedName>
        <fullName evidence="1">Uncharacterized protein</fullName>
    </submittedName>
</protein>
<gene>
    <name evidence="1" type="ORF">L373_01353</name>
</gene>
<accession>A0A7H5AC97</accession>
<evidence type="ECO:0000313" key="2">
    <source>
        <dbReference type="Proteomes" id="UP000020202"/>
    </source>
</evidence>
<reference evidence="1 2" key="1">
    <citation type="submission" date="2014-01" db="EMBL/GenBank/DDBJ databases">
        <title>The Genome Sequence of Klebsiella oxytoca MGH 27.</title>
        <authorList>
            <consortium name="The Broad Institute Genomics Platform"/>
            <consortium name="The Broad Institute Genome Sequencing Center for Infectious Disease"/>
            <person name="Murphy C."/>
            <person name="Cosimi L."/>
            <person name="Cerqueira G."/>
            <person name="Feldgarden M."/>
            <person name="Earl A."/>
            <person name="Hung D."/>
            <person name="Onderdonk A.B."/>
            <person name="Ferraro M.J."/>
            <person name="Hooper D."/>
            <person name="Dekker J."/>
            <person name="O'Brien T."/>
            <person name="Huang S."/>
            <person name="Quan V."/>
            <person name="Ernst C."/>
            <person name="Delaney M."/>
            <person name="DuBois A."/>
            <person name="Kim D.S."/>
            <person name="Young S.K."/>
            <person name="Zeng Q."/>
            <person name="Gargeya S."/>
            <person name="Fitzgerald M."/>
            <person name="Abouelleil A."/>
            <person name="Alvarado L."/>
            <person name="Berlin A.M."/>
            <person name="Chapman S.B."/>
            <person name="Gainer-Dewar J."/>
            <person name="Goldberg J."/>
            <person name="Gnerre S."/>
            <person name="Griggs A."/>
            <person name="Gujja S."/>
            <person name="Hansen M."/>
            <person name="Howarth C."/>
            <person name="Imamovic A."/>
            <person name="Ireland A."/>
            <person name="Larimer J."/>
            <person name="McCowan C."/>
            <person name="Murphy C."/>
            <person name="Pearson M."/>
            <person name="Poon T.W."/>
            <person name="Priest M."/>
            <person name="Roberts A."/>
            <person name="Saif S."/>
            <person name="Shea T."/>
            <person name="Sykes S."/>
            <person name="Wortman J."/>
            <person name="Nusbaum C."/>
            <person name="Birren B."/>
        </authorList>
    </citation>
    <scope>NUCLEOTIDE SEQUENCE [LARGE SCALE GENOMIC DNA]</scope>
    <source>
        <strain evidence="1 2">MGH 27</strain>
    </source>
</reference>
<sequence>MPGMINHEKAFVKLFSQTARYHHRFKVFEDFISCSVIALENRLHFSEVREQKYLRTVGGYEKEDVTRMAQLLAHVVGVRLENGIYGHSRFCNTDFDDKLACLNLSGV</sequence>
<evidence type="ECO:0000313" key="1">
    <source>
        <dbReference type="EMBL" id="EWF90972.1"/>
    </source>
</evidence>
<dbReference type="EMBL" id="JCNZ01000007">
    <property type="protein sequence ID" value="EWF90972.1"/>
    <property type="molecule type" value="Genomic_DNA"/>
</dbReference>
<proteinExistence type="predicted"/>
<dbReference type="AlphaFoldDB" id="A0A7H5AC97"/>
<organism evidence="1 2">
    <name type="scientific">Klebsiella michiganensis</name>
    <dbReference type="NCBI Taxonomy" id="1134687"/>
    <lineage>
        <taxon>Bacteria</taxon>
        <taxon>Pseudomonadati</taxon>
        <taxon>Pseudomonadota</taxon>
        <taxon>Gammaproteobacteria</taxon>
        <taxon>Enterobacterales</taxon>
        <taxon>Enterobacteriaceae</taxon>
        <taxon>Klebsiella/Raoultella group</taxon>
        <taxon>Klebsiella</taxon>
    </lineage>
</organism>
<name>A0A7H5AC97_9ENTR</name>